<evidence type="ECO:0008006" key="4">
    <source>
        <dbReference type="Google" id="ProtNLM"/>
    </source>
</evidence>
<dbReference type="PANTHER" id="PTHR43566:SF2">
    <property type="entry name" value="DUF4143 DOMAIN-CONTAINING PROTEIN"/>
    <property type="match status" value="1"/>
</dbReference>
<dbReference type="Gene3D" id="3.40.50.300">
    <property type="entry name" value="P-loop containing nucleotide triphosphate hydrolases"/>
    <property type="match status" value="1"/>
</dbReference>
<dbReference type="EMBL" id="UOFN01000027">
    <property type="protein sequence ID" value="VAW74079.1"/>
    <property type="molecule type" value="Genomic_DNA"/>
</dbReference>
<organism evidence="3">
    <name type="scientific">hydrothermal vent metagenome</name>
    <dbReference type="NCBI Taxonomy" id="652676"/>
    <lineage>
        <taxon>unclassified sequences</taxon>
        <taxon>metagenomes</taxon>
        <taxon>ecological metagenomes</taxon>
    </lineage>
</organism>
<name>A0A3B0YIM9_9ZZZZ</name>
<dbReference type="SUPFAM" id="SSF52540">
    <property type="entry name" value="P-loop containing nucleoside triphosphate hydrolases"/>
    <property type="match status" value="1"/>
</dbReference>
<dbReference type="AlphaFoldDB" id="A0A3B0YIM9"/>
<dbReference type="InterPro" id="IPR027417">
    <property type="entry name" value="P-loop_NTPase"/>
</dbReference>
<proteinExistence type="predicted"/>
<evidence type="ECO:0000259" key="2">
    <source>
        <dbReference type="Pfam" id="PF13635"/>
    </source>
</evidence>
<dbReference type="Pfam" id="PF13173">
    <property type="entry name" value="AAA_14"/>
    <property type="match status" value="1"/>
</dbReference>
<feature type="domain" description="DUF4143" evidence="2">
    <location>
        <begin position="186"/>
        <end position="343"/>
    </location>
</feature>
<dbReference type="PANTHER" id="PTHR43566">
    <property type="entry name" value="CONSERVED PROTEIN"/>
    <property type="match status" value="1"/>
</dbReference>
<sequence>MIPRLLTNELIEALQNMPAVALLGSRQVGKTTLALEISKTNINKPISYLDLELDSDLAKLDDAEGYLRTFENKLLIIDEVQLKPDLFKILRGLIDRRKRAGESSAQFLLLGSASRDLLQQTSESLAGRIRYLELKPFSVPEIAAQEPLEFSPEKLWFRGGYPQSYLAANDNESWKWRSDFISSYIERDIPQLGINISASKMSRFWKMLSHYQGQQVNMSSLGKSLEVSHTTIRNYLDVLTDLYMVRQLPPWAGNTKKRLVKSPKVYIRDTGILHHLLSISEYDDLLGNPVSGHSWEGFVVENILGNLSDKWRASYYRTSEQTEVDLILEKSQQEIWGIEIKRSSAPKTRPGFHRACKEIKATKKFVVYSGKERFPISENTEAIGMIELLGLLKRST</sequence>
<gene>
    <name evidence="3" type="ORF">MNBD_GAMMA15-1752</name>
</gene>
<accession>A0A3B0YIM9</accession>
<dbReference type="InterPro" id="IPR041682">
    <property type="entry name" value="AAA_14"/>
</dbReference>
<evidence type="ECO:0000259" key="1">
    <source>
        <dbReference type="Pfam" id="PF13173"/>
    </source>
</evidence>
<evidence type="ECO:0000313" key="3">
    <source>
        <dbReference type="EMBL" id="VAW74079.1"/>
    </source>
</evidence>
<feature type="domain" description="AAA" evidence="1">
    <location>
        <begin position="18"/>
        <end position="142"/>
    </location>
</feature>
<dbReference type="CDD" id="cd00009">
    <property type="entry name" value="AAA"/>
    <property type="match status" value="1"/>
</dbReference>
<dbReference type="InterPro" id="IPR025420">
    <property type="entry name" value="DUF4143"/>
</dbReference>
<protein>
    <recommendedName>
        <fullName evidence="4">ATPase</fullName>
    </recommendedName>
</protein>
<reference evidence="3" key="1">
    <citation type="submission" date="2018-06" db="EMBL/GenBank/DDBJ databases">
        <authorList>
            <person name="Zhirakovskaya E."/>
        </authorList>
    </citation>
    <scope>NUCLEOTIDE SEQUENCE</scope>
</reference>
<dbReference type="Pfam" id="PF13635">
    <property type="entry name" value="DUF4143"/>
    <property type="match status" value="1"/>
</dbReference>